<accession>A0A6C0DLN8</accession>
<reference evidence="2" key="1">
    <citation type="journal article" date="2020" name="Nature">
        <title>Giant virus diversity and host interactions through global metagenomics.</title>
        <authorList>
            <person name="Schulz F."/>
            <person name="Roux S."/>
            <person name="Paez-Espino D."/>
            <person name="Jungbluth S."/>
            <person name="Walsh D.A."/>
            <person name="Denef V.J."/>
            <person name="McMahon K.D."/>
            <person name="Konstantinidis K.T."/>
            <person name="Eloe-Fadrosh E.A."/>
            <person name="Kyrpides N.C."/>
            <person name="Woyke T."/>
        </authorList>
    </citation>
    <scope>NUCLEOTIDE SEQUENCE</scope>
    <source>
        <strain evidence="2">GVMAG-M-3300023174-189</strain>
    </source>
</reference>
<proteinExistence type="predicted"/>
<feature type="region of interest" description="Disordered" evidence="1">
    <location>
        <begin position="1"/>
        <end position="24"/>
    </location>
</feature>
<dbReference type="EMBL" id="MN739626">
    <property type="protein sequence ID" value="QHT16495.1"/>
    <property type="molecule type" value="Genomic_DNA"/>
</dbReference>
<evidence type="ECO:0000313" key="2">
    <source>
        <dbReference type="EMBL" id="QHT16495.1"/>
    </source>
</evidence>
<organism evidence="2">
    <name type="scientific">viral metagenome</name>
    <dbReference type="NCBI Taxonomy" id="1070528"/>
    <lineage>
        <taxon>unclassified sequences</taxon>
        <taxon>metagenomes</taxon>
        <taxon>organismal metagenomes</taxon>
    </lineage>
</organism>
<protein>
    <submittedName>
        <fullName evidence="2">Uncharacterized protein</fullName>
    </submittedName>
</protein>
<name>A0A6C0DLN8_9ZZZZ</name>
<dbReference type="AlphaFoldDB" id="A0A6C0DLN8"/>
<sequence length="360" mass="42735">MEATSMPSFSIGIKTRNKKKSKSKSKKYAPVLNLLQPDVFKIYSGHRWKIPEGIQVSNSVKSKFSMLATLQNFKEVREKITENIKNMKFNFYYSTETPWKAPQSVISHITSYYAKQENEWNKVRAIYFRIFKLRKLILPLIFNWQVRKCLKNCKNIEDPVTLEVPKNPVIIIDFIKRMSFVYDANTLKKTIENRLLLSDYMFPEPRAPVNLLTNEPFTLGQFISVVEQCKKYGYVSWLMDGYKGLNADIQLFSFHNKQKLKIEAIKTFFKRDPVYLREVVIDYFNLEADNYDLPILQKHRFINTYDTNPDRLIIHKWIGLTREYYIAKELNEPKLLMGVSDKIEDILNVIYKQFMFTFER</sequence>
<evidence type="ECO:0000256" key="1">
    <source>
        <dbReference type="SAM" id="MobiDB-lite"/>
    </source>
</evidence>
<feature type="compositionally biased region" description="Basic residues" evidence="1">
    <location>
        <begin position="15"/>
        <end position="24"/>
    </location>
</feature>